<organism evidence="3 4">
    <name type="scientific">Longicatena caecimuris</name>
    <dbReference type="NCBI Taxonomy" id="1796635"/>
    <lineage>
        <taxon>Bacteria</taxon>
        <taxon>Bacillati</taxon>
        <taxon>Bacillota</taxon>
        <taxon>Erysipelotrichia</taxon>
        <taxon>Erysipelotrichales</taxon>
        <taxon>Erysipelotrichaceae</taxon>
        <taxon>Longicatena</taxon>
    </lineage>
</organism>
<keyword evidence="4" id="KW-1185">Reference proteome</keyword>
<sequence>MEKISGALLRYYRMQQNLSQEGLCKGICVVSYLSKIEQGKVDASEDILQALFARLQIHYHGDARFLSEMKQLFASFWEALDFNEPLEEHALKIRAHEKELLYSPLVIEYRLFQIYDKIMRIEETESSEVLLHSLQEIKVYENYMDELQLYRYHLLYDHYPDAQIRLHHVRLAGYYRKTAEQEIALGMAYINMGDYIEACEYLQKAYAMASEDGDAKRMITAAILIGNCYSCQNVEGLMLKYYQKAEHLARQLKDTNTLKELAYNIGSTYLEWKQYDLAKEKLLFSKDLEEDRLGKVLIAHKLALLYIEIDEAQEGKHYIEMMEEALDEKMPLIYHKMLTFIKLRYRENYLDDPNYYQVLMDIYEQDTHTYFGYRLFHSRYLLEVYTHQRRYKEAYLLLQEIQNHNFPKKYGI</sequence>
<dbReference type="PROSITE" id="PS50943">
    <property type="entry name" value="HTH_CROC1"/>
    <property type="match status" value="1"/>
</dbReference>
<evidence type="ECO:0000259" key="2">
    <source>
        <dbReference type="PROSITE" id="PS50943"/>
    </source>
</evidence>
<dbReference type="Pfam" id="PF01381">
    <property type="entry name" value="HTH_3"/>
    <property type="match status" value="1"/>
</dbReference>
<reference evidence="3 4" key="1">
    <citation type="submission" date="2019-03" db="EMBL/GenBank/DDBJ databases">
        <title>Genomic Encyclopedia of Type Strains, Phase IV (KMG-IV): sequencing the most valuable type-strain genomes for metagenomic binning, comparative biology and taxonomic classification.</title>
        <authorList>
            <person name="Goeker M."/>
        </authorList>
    </citation>
    <scope>NUCLEOTIDE SEQUENCE [LARGE SCALE GENOMIC DNA]</scope>
    <source>
        <strain evidence="3 4">DSM 29481</strain>
    </source>
</reference>
<dbReference type="Proteomes" id="UP000295773">
    <property type="component" value="Unassembled WGS sequence"/>
</dbReference>
<evidence type="ECO:0000256" key="1">
    <source>
        <dbReference type="PROSITE-ProRule" id="PRU00339"/>
    </source>
</evidence>
<comment type="caution">
    <text evidence="3">The sequence shown here is derived from an EMBL/GenBank/DDBJ whole genome shotgun (WGS) entry which is preliminary data.</text>
</comment>
<dbReference type="RefSeq" id="WP_008979044.1">
    <property type="nucleotide sequence ID" value="NZ_DBGDHU010000032.1"/>
</dbReference>
<dbReference type="SMART" id="SM00530">
    <property type="entry name" value="HTH_XRE"/>
    <property type="match status" value="1"/>
</dbReference>
<dbReference type="SUPFAM" id="SSF48452">
    <property type="entry name" value="TPR-like"/>
    <property type="match status" value="1"/>
</dbReference>
<evidence type="ECO:0000313" key="3">
    <source>
        <dbReference type="EMBL" id="TCU57735.1"/>
    </source>
</evidence>
<keyword evidence="1" id="KW-0802">TPR repeat</keyword>
<gene>
    <name evidence="3" type="ORF">EDD61_11648</name>
</gene>
<accession>A0A4V6P201</accession>
<dbReference type="InterPro" id="IPR001387">
    <property type="entry name" value="Cro/C1-type_HTH"/>
</dbReference>
<name>A0A4V6P201_9FIRM</name>
<dbReference type="AlphaFoldDB" id="A0A4V6P201"/>
<proteinExistence type="predicted"/>
<feature type="repeat" description="TPR" evidence="1">
    <location>
        <begin position="179"/>
        <end position="212"/>
    </location>
</feature>
<feature type="domain" description="HTH cro/C1-type" evidence="2">
    <location>
        <begin position="9"/>
        <end position="51"/>
    </location>
</feature>
<dbReference type="CDD" id="cd00093">
    <property type="entry name" value="HTH_XRE"/>
    <property type="match status" value="1"/>
</dbReference>
<dbReference type="InterPro" id="IPR019734">
    <property type="entry name" value="TPR_rpt"/>
</dbReference>
<dbReference type="InterPro" id="IPR010982">
    <property type="entry name" value="Lambda_DNA-bd_dom_sf"/>
</dbReference>
<dbReference type="EMBL" id="SMBP01000016">
    <property type="protein sequence ID" value="TCU57735.1"/>
    <property type="molecule type" value="Genomic_DNA"/>
</dbReference>
<evidence type="ECO:0000313" key="4">
    <source>
        <dbReference type="Proteomes" id="UP000295773"/>
    </source>
</evidence>
<dbReference type="Gene3D" id="1.25.40.10">
    <property type="entry name" value="Tetratricopeptide repeat domain"/>
    <property type="match status" value="1"/>
</dbReference>
<dbReference type="PROSITE" id="PS50005">
    <property type="entry name" value="TPR"/>
    <property type="match status" value="1"/>
</dbReference>
<dbReference type="Gene3D" id="1.10.260.40">
    <property type="entry name" value="lambda repressor-like DNA-binding domains"/>
    <property type="match status" value="1"/>
</dbReference>
<dbReference type="InterPro" id="IPR011990">
    <property type="entry name" value="TPR-like_helical_dom_sf"/>
</dbReference>
<dbReference type="SUPFAM" id="SSF47413">
    <property type="entry name" value="lambda repressor-like DNA-binding domains"/>
    <property type="match status" value="1"/>
</dbReference>
<protein>
    <submittedName>
        <fullName evidence="3">Helix-turn-helix protein</fullName>
    </submittedName>
</protein>
<dbReference type="GO" id="GO:0003677">
    <property type="term" value="F:DNA binding"/>
    <property type="evidence" value="ECO:0007669"/>
    <property type="project" value="InterPro"/>
</dbReference>